<dbReference type="Gene3D" id="3.10.560.10">
    <property type="entry name" value="Outer membrane lipoprotein wza domain like"/>
    <property type="match status" value="1"/>
</dbReference>
<dbReference type="Gene3D" id="1.10.150.310">
    <property type="entry name" value="Tex RuvX-like domain-like"/>
    <property type="match status" value="1"/>
</dbReference>
<sequence length="216" mass="23036">MQDNLKKIKLSRTFGKALIFIVFFFFAGCGSADTEENGVEEITLTYEEAEEAAENAETSENNGGEQADTAGQTVFVYVCGAVESPGVYELRADARVFEAISSAGGITEDAAPDAVNQARVIADGEQIYVPTVEEAASQQTGVGGTTVTKGTESVKVNINTAGKEELMTLTGIGEAKADDILKYREEHGSFGSIEELMQINGIKEGVFNKIKDDITI</sequence>
<dbReference type="GO" id="GO:0015627">
    <property type="term" value="C:type II protein secretion system complex"/>
    <property type="evidence" value="ECO:0007669"/>
    <property type="project" value="TreeGrafter"/>
</dbReference>
<feature type="signal peptide" evidence="2">
    <location>
        <begin position="1"/>
        <end position="32"/>
    </location>
</feature>
<keyword evidence="2" id="KW-0732">Signal</keyword>
<dbReference type="InterPro" id="IPR010994">
    <property type="entry name" value="RuvA_2-like"/>
</dbReference>
<gene>
    <name evidence="4" type="ORF">H9758_07630</name>
</gene>
<evidence type="ECO:0000256" key="1">
    <source>
        <dbReference type="SAM" id="Coils"/>
    </source>
</evidence>
<dbReference type="InterPro" id="IPR051675">
    <property type="entry name" value="Endo/Exo/Phosphatase_dom_1"/>
</dbReference>
<evidence type="ECO:0000259" key="3">
    <source>
        <dbReference type="SMART" id="SM00278"/>
    </source>
</evidence>
<dbReference type="InterPro" id="IPR003583">
    <property type="entry name" value="Hlx-hairpin-Hlx_DNA-bd_motif"/>
</dbReference>
<dbReference type="GO" id="GO:0006281">
    <property type="term" value="P:DNA repair"/>
    <property type="evidence" value="ECO:0007669"/>
    <property type="project" value="InterPro"/>
</dbReference>
<reference evidence="4" key="2">
    <citation type="submission" date="2021-04" db="EMBL/GenBank/DDBJ databases">
        <authorList>
            <person name="Gilroy R."/>
        </authorList>
    </citation>
    <scope>NUCLEOTIDE SEQUENCE</scope>
    <source>
        <strain evidence="4">ChiW19-954</strain>
    </source>
</reference>
<dbReference type="SUPFAM" id="SSF47781">
    <property type="entry name" value="RuvA domain 2-like"/>
    <property type="match status" value="1"/>
</dbReference>
<feature type="coiled-coil region" evidence="1">
    <location>
        <begin position="32"/>
        <end position="59"/>
    </location>
</feature>
<dbReference type="SMART" id="SM00278">
    <property type="entry name" value="HhH1"/>
    <property type="match status" value="2"/>
</dbReference>
<dbReference type="Proteomes" id="UP000823890">
    <property type="component" value="Unassembled WGS sequence"/>
</dbReference>
<dbReference type="PANTHER" id="PTHR21180">
    <property type="entry name" value="ENDONUCLEASE/EXONUCLEASE/PHOSPHATASE FAMILY DOMAIN-CONTAINING PROTEIN 1"/>
    <property type="match status" value="1"/>
</dbReference>
<keyword evidence="1" id="KW-0175">Coiled coil</keyword>
<dbReference type="GO" id="GO:0003677">
    <property type="term" value="F:DNA binding"/>
    <property type="evidence" value="ECO:0007669"/>
    <property type="project" value="UniProtKB-KW"/>
</dbReference>
<dbReference type="Pfam" id="PF10531">
    <property type="entry name" value="SLBB"/>
    <property type="match status" value="1"/>
</dbReference>
<keyword evidence="4" id="KW-0238">DNA-binding</keyword>
<evidence type="ECO:0000313" key="4">
    <source>
        <dbReference type="EMBL" id="HJC34447.1"/>
    </source>
</evidence>
<dbReference type="AlphaFoldDB" id="A0A9D2NMH4"/>
<reference evidence="4" key="1">
    <citation type="journal article" date="2021" name="PeerJ">
        <title>Extensive microbial diversity within the chicken gut microbiome revealed by metagenomics and culture.</title>
        <authorList>
            <person name="Gilroy R."/>
            <person name="Ravi A."/>
            <person name="Getino M."/>
            <person name="Pursley I."/>
            <person name="Horton D.L."/>
            <person name="Alikhan N.F."/>
            <person name="Baker D."/>
            <person name="Gharbi K."/>
            <person name="Hall N."/>
            <person name="Watson M."/>
            <person name="Adriaenssens E.M."/>
            <person name="Foster-Nyarko E."/>
            <person name="Jarju S."/>
            <person name="Secka A."/>
            <person name="Antonio M."/>
            <person name="Oren A."/>
            <person name="Chaudhuri R.R."/>
            <person name="La Ragione R."/>
            <person name="Hildebrand F."/>
            <person name="Pallen M.J."/>
        </authorList>
    </citation>
    <scope>NUCLEOTIDE SEQUENCE</scope>
    <source>
        <strain evidence="4">ChiW19-954</strain>
    </source>
</reference>
<proteinExistence type="predicted"/>
<accession>A0A9D2NMH4</accession>
<evidence type="ECO:0000256" key="2">
    <source>
        <dbReference type="SAM" id="SignalP"/>
    </source>
</evidence>
<dbReference type="PROSITE" id="PS51257">
    <property type="entry name" value="PROKAR_LIPOPROTEIN"/>
    <property type="match status" value="1"/>
</dbReference>
<dbReference type="InterPro" id="IPR004509">
    <property type="entry name" value="Competence_ComEA_HhH"/>
</dbReference>
<feature type="domain" description="Helix-hairpin-helix DNA-binding motif class 1" evidence="3">
    <location>
        <begin position="194"/>
        <end position="213"/>
    </location>
</feature>
<dbReference type="Pfam" id="PF12836">
    <property type="entry name" value="HHH_3"/>
    <property type="match status" value="1"/>
</dbReference>
<dbReference type="EMBL" id="DWWO01000097">
    <property type="protein sequence ID" value="HJC34447.1"/>
    <property type="molecule type" value="Genomic_DNA"/>
</dbReference>
<evidence type="ECO:0000313" key="5">
    <source>
        <dbReference type="Proteomes" id="UP000823890"/>
    </source>
</evidence>
<name>A0A9D2NMH4_9FIRM</name>
<organism evidence="4 5">
    <name type="scientific">Candidatus Mediterraneibacter faecipullorum</name>
    <dbReference type="NCBI Taxonomy" id="2838670"/>
    <lineage>
        <taxon>Bacteria</taxon>
        <taxon>Bacillati</taxon>
        <taxon>Bacillota</taxon>
        <taxon>Clostridia</taxon>
        <taxon>Lachnospirales</taxon>
        <taxon>Lachnospiraceae</taxon>
        <taxon>Mediterraneibacter</taxon>
    </lineage>
</organism>
<dbReference type="GO" id="GO:0015628">
    <property type="term" value="P:protein secretion by the type II secretion system"/>
    <property type="evidence" value="ECO:0007669"/>
    <property type="project" value="TreeGrafter"/>
</dbReference>
<feature type="chain" id="PRO_5039095526" evidence="2">
    <location>
        <begin position="33"/>
        <end position="216"/>
    </location>
</feature>
<dbReference type="NCBIfam" id="TIGR00426">
    <property type="entry name" value="competence protein ComEA helix-hairpin-helix repeat region"/>
    <property type="match status" value="1"/>
</dbReference>
<protein>
    <submittedName>
        <fullName evidence="4">ComEA family DNA-binding protein</fullName>
    </submittedName>
</protein>
<dbReference type="InterPro" id="IPR019554">
    <property type="entry name" value="Soluble_ligand-bd"/>
</dbReference>
<comment type="caution">
    <text evidence="4">The sequence shown here is derived from an EMBL/GenBank/DDBJ whole genome shotgun (WGS) entry which is preliminary data.</text>
</comment>
<feature type="domain" description="Helix-hairpin-helix DNA-binding motif class 1" evidence="3">
    <location>
        <begin position="164"/>
        <end position="183"/>
    </location>
</feature>
<dbReference type="PANTHER" id="PTHR21180:SF32">
    <property type="entry name" value="ENDONUCLEASE_EXONUCLEASE_PHOSPHATASE FAMILY DOMAIN-CONTAINING PROTEIN 1"/>
    <property type="match status" value="1"/>
</dbReference>